<organism evidence="4 5">
    <name type="scientific">Cudoniella acicularis</name>
    <dbReference type="NCBI Taxonomy" id="354080"/>
    <lineage>
        <taxon>Eukaryota</taxon>
        <taxon>Fungi</taxon>
        <taxon>Dikarya</taxon>
        <taxon>Ascomycota</taxon>
        <taxon>Pezizomycotina</taxon>
        <taxon>Leotiomycetes</taxon>
        <taxon>Helotiales</taxon>
        <taxon>Tricladiaceae</taxon>
        <taxon>Cudoniella</taxon>
    </lineage>
</organism>
<feature type="compositionally biased region" description="Acidic residues" evidence="2">
    <location>
        <begin position="380"/>
        <end position="396"/>
    </location>
</feature>
<sequence length="473" mass="52807">MSVPPVTIQIKRKATDDPVDFLRVHEPHGKRLRRATDFVFSRQPVPEAGSTSAELQPPFPNVRQIKQPHRAAGTHSPAIPATQLSPQLPSQVDAAVGLEASVPDAITQIPSLQNDTKPSENLASYDAVPESQAVKLRRFHMSRSSTPTDPPAPLASGKARKRPAQPAVFVERKSRTGQPKRQKLEADAGPDVAEKSAPIEEHRQQKKPGMASRVPAVSAKSNIVPGPNNLVASNSKPKDLRVPSGLMMPWDVNSEQLAAEMQAYTLQEIGKNIAASEIDNTANKPLISSNHSKPSQSRFKPKKPAMRYHERHPEQAPEKLHNEMDVDDSFSGDEMDDDAEYIIDTYIRIPAHTLESTGNPKNIGLLVLDSQPDIDDFYLEDWDSDEEEEDEEEDENAENHYTADYPDEEVDSDDEYGRNPYLYRTHNASDLEEFDEDDVEFSDEESTKYPWAKHPWTNQSGERAVTAEEDDDE</sequence>
<keyword evidence="5" id="KW-1185">Reference proteome</keyword>
<comment type="caution">
    <text evidence="4">The sequence shown here is derived from an EMBL/GenBank/DDBJ whole genome shotgun (WGS) entry which is preliminary data.</text>
</comment>
<dbReference type="GO" id="GO:0005737">
    <property type="term" value="C:cytoplasm"/>
    <property type="evidence" value="ECO:0007669"/>
    <property type="project" value="TreeGrafter"/>
</dbReference>
<evidence type="ECO:0000256" key="2">
    <source>
        <dbReference type="SAM" id="MobiDB-lite"/>
    </source>
</evidence>
<dbReference type="AlphaFoldDB" id="A0A8H4RLR6"/>
<feature type="compositionally biased region" description="Acidic residues" evidence="2">
    <location>
        <begin position="430"/>
        <end position="444"/>
    </location>
</feature>
<accession>A0A8H4RLR6</accession>
<protein>
    <recommendedName>
        <fullName evidence="3">Transcription factor Iwr1 domain-containing protein</fullName>
    </recommendedName>
</protein>
<evidence type="ECO:0000256" key="1">
    <source>
        <dbReference type="ARBA" id="ARBA00010218"/>
    </source>
</evidence>
<name>A0A8H4RLR6_9HELO</name>
<dbReference type="Pfam" id="PF08574">
    <property type="entry name" value="Iwr1"/>
    <property type="match status" value="1"/>
</dbReference>
<dbReference type="PANTHER" id="PTHR28063:SF1">
    <property type="entry name" value="RNA POLYMERASE II NUCLEAR LOCALIZATION PROTEIN IWR1"/>
    <property type="match status" value="1"/>
</dbReference>
<dbReference type="InterPro" id="IPR040150">
    <property type="entry name" value="Iwr1"/>
</dbReference>
<gene>
    <name evidence="4" type="ORF">G7Y89_g6705</name>
</gene>
<feature type="region of interest" description="Disordered" evidence="2">
    <location>
        <begin position="283"/>
        <end position="333"/>
    </location>
</feature>
<evidence type="ECO:0000313" key="5">
    <source>
        <dbReference type="Proteomes" id="UP000566819"/>
    </source>
</evidence>
<dbReference type="PANTHER" id="PTHR28063">
    <property type="entry name" value="RNA POLYMERASE II NUCLEAR LOCALIZATION PROTEIN IWR1"/>
    <property type="match status" value="1"/>
</dbReference>
<comment type="similarity">
    <text evidence="1">Belongs to the IWR1/SLC7A6OS family.</text>
</comment>
<reference evidence="4 5" key="1">
    <citation type="submission" date="2020-03" db="EMBL/GenBank/DDBJ databases">
        <title>Draft Genome Sequence of Cudoniella acicularis.</title>
        <authorList>
            <person name="Buettner E."/>
            <person name="Kellner H."/>
        </authorList>
    </citation>
    <scope>NUCLEOTIDE SEQUENCE [LARGE SCALE GENOMIC DNA]</scope>
    <source>
        <strain evidence="4 5">DSM 108380</strain>
    </source>
</reference>
<dbReference type="EMBL" id="JAAMPI010000445">
    <property type="protein sequence ID" value="KAF4631428.1"/>
    <property type="molecule type" value="Genomic_DNA"/>
</dbReference>
<feature type="domain" description="Transcription factor Iwr1" evidence="3">
    <location>
        <begin position="340"/>
        <end position="409"/>
    </location>
</feature>
<feature type="compositionally biased region" description="Basic and acidic residues" evidence="2">
    <location>
        <begin position="307"/>
        <end position="324"/>
    </location>
</feature>
<feature type="compositionally biased region" description="Polar residues" evidence="2">
    <location>
        <begin position="283"/>
        <end position="298"/>
    </location>
</feature>
<feature type="region of interest" description="Disordered" evidence="2">
    <location>
        <begin position="380"/>
        <end position="473"/>
    </location>
</feature>
<dbReference type="Proteomes" id="UP000566819">
    <property type="component" value="Unassembled WGS sequence"/>
</dbReference>
<feature type="compositionally biased region" description="Acidic residues" evidence="2">
    <location>
        <begin position="405"/>
        <end position="414"/>
    </location>
</feature>
<feature type="compositionally biased region" description="Basic and acidic residues" evidence="2">
    <location>
        <begin position="182"/>
        <end position="203"/>
    </location>
</feature>
<evidence type="ECO:0000313" key="4">
    <source>
        <dbReference type="EMBL" id="KAF4631428.1"/>
    </source>
</evidence>
<dbReference type="OrthoDB" id="6255506at2759"/>
<dbReference type="GO" id="GO:0006606">
    <property type="term" value="P:protein import into nucleus"/>
    <property type="evidence" value="ECO:0007669"/>
    <property type="project" value="InterPro"/>
</dbReference>
<evidence type="ECO:0000259" key="3">
    <source>
        <dbReference type="Pfam" id="PF08574"/>
    </source>
</evidence>
<dbReference type="InterPro" id="IPR013883">
    <property type="entry name" value="TF_Iwr1_dom"/>
</dbReference>
<proteinExistence type="inferred from homology"/>
<feature type="region of interest" description="Disordered" evidence="2">
    <location>
        <begin position="140"/>
        <end position="237"/>
    </location>
</feature>